<dbReference type="InterPro" id="IPR027417">
    <property type="entry name" value="P-loop_NTPase"/>
</dbReference>
<evidence type="ECO:0000256" key="1">
    <source>
        <dbReference type="ARBA" id="ARBA00022741"/>
    </source>
</evidence>
<dbReference type="Gene3D" id="3.40.50.300">
    <property type="entry name" value="P-loop containing nucleotide triphosphate hydrolases"/>
    <property type="match status" value="1"/>
</dbReference>
<proteinExistence type="predicted"/>
<organism evidence="4 5">
    <name type="scientific">Desulfofustis limnaeus</name>
    <dbReference type="NCBI Taxonomy" id="2740163"/>
    <lineage>
        <taxon>Bacteria</taxon>
        <taxon>Pseudomonadati</taxon>
        <taxon>Thermodesulfobacteriota</taxon>
        <taxon>Desulfobulbia</taxon>
        <taxon>Desulfobulbales</taxon>
        <taxon>Desulfocapsaceae</taxon>
        <taxon>Desulfofustis</taxon>
    </lineage>
</organism>
<dbReference type="SUPFAM" id="SSF52540">
    <property type="entry name" value="P-loop containing nucleoside triphosphate hydrolases"/>
    <property type="match status" value="1"/>
</dbReference>
<keyword evidence="1" id="KW-0547">Nucleotide-binding</keyword>
<dbReference type="InterPro" id="IPR003439">
    <property type="entry name" value="ABC_transporter-like_ATP-bd"/>
</dbReference>
<evidence type="ECO:0000313" key="4">
    <source>
        <dbReference type="EMBL" id="BDD86280.1"/>
    </source>
</evidence>
<evidence type="ECO:0000313" key="5">
    <source>
        <dbReference type="Proteomes" id="UP000830055"/>
    </source>
</evidence>
<dbReference type="RefSeq" id="WP_284153372.1">
    <property type="nucleotide sequence ID" value="NZ_AP025516.1"/>
</dbReference>
<evidence type="ECO:0000256" key="2">
    <source>
        <dbReference type="ARBA" id="ARBA00022840"/>
    </source>
</evidence>
<dbReference type="PANTHER" id="PTHR43582:SF2">
    <property type="entry name" value="LINEARMYCIN RESISTANCE ATP-BINDING PROTEIN LNRL"/>
    <property type="match status" value="1"/>
</dbReference>
<dbReference type="Proteomes" id="UP000830055">
    <property type="component" value="Chromosome"/>
</dbReference>
<reference evidence="4 5" key="1">
    <citation type="submission" date="2022-01" db="EMBL/GenBank/DDBJ databases">
        <title>Desulfofustis limnae sp. nov., a novel mesophilic sulfate-reducing bacterium isolated from marsh soil.</title>
        <authorList>
            <person name="Watanabe M."/>
            <person name="Takahashi A."/>
            <person name="Kojima H."/>
            <person name="Fukui M."/>
        </authorList>
    </citation>
    <scope>NUCLEOTIDE SEQUENCE [LARGE SCALE GENOMIC DNA]</scope>
    <source>
        <strain evidence="4 5">PPLL</strain>
    </source>
</reference>
<feature type="domain" description="ABC transporter" evidence="3">
    <location>
        <begin position="25"/>
        <end position="257"/>
    </location>
</feature>
<keyword evidence="2 4" id="KW-0067">ATP-binding</keyword>
<dbReference type="PROSITE" id="PS50893">
    <property type="entry name" value="ABC_TRANSPORTER_2"/>
    <property type="match status" value="1"/>
</dbReference>
<dbReference type="PROSITE" id="PS00211">
    <property type="entry name" value="ABC_TRANSPORTER_1"/>
    <property type="match status" value="1"/>
</dbReference>
<dbReference type="SMART" id="SM00382">
    <property type="entry name" value="AAA"/>
    <property type="match status" value="1"/>
</dbReference>
<dbReference type="PANTHER" id="PTHR43582">
    <property type="entry name" value="LINEARMYCIN RESISTANCE ATP-BINDING PROTEIN LNRL"/>
    <property type="match status" value="1"/>
</dbReference>
<name>A0ABM7W5S3_9BACT</name>
<evidence type="ECO:0000259" key="3">
    <source>
        <dbReference type="PROSITE" id="PS50893"/>
    </source>
</evidence>
<accession>A0ABM7W5S3</accession>
<protein>
    <submittedName>
        <fullName evidence="4">ABC transporter ATP-binding protein</fullName>
    </submittedName>
</protein>
<dbReference type="GO" id="GO:0005524">
    <property type="term" value="F:ATP binding"/>
    <property type="evidence" value="ECO:0007669"/>
    <property type="project" value="UniProtKB-KW"/>
</dbReference>
<dbReference type="InterPro" id="IPR017871">
    <property type="entry name" value="ABC_transporter-like_CS"/>
</dbReference>
<sequence length="267" mass="29005">MGAVPLVPGRPVSVATAPIQDLPAVLACDLVQRYPGSTAAALDRFSLQVRPGEWYGLLGVNGAGKTTFISLLCGLIRQQSGSLLVFGRKPNAPDREVKQLLGLVPQELALYEPLTAAENMRYFGRLIGLAGAVLKERIDDCLTAVHLEAVGDKPVSTYSGGMKRRLNLAAGLLGEPRLLVLDEPTVGIDIQSRQLIYERLKHLKRQGTTIFYTTHYLKEAQELCDRIGIVDQGRLVEEGAPSSLLERSGATSLDELLLTHVGREHDC</sequence>
<keyword evidence="5" id="KW-1185">Reference proteome</keyword>
<dbReference type="InterPro" id="IPR003593">
    <property type="entry name" value="AAA+_ATPase"/>
</dbReference>
<dbReference type="Pfam" id="PF00005">
    <property type="entry name" value="ABC_tran"/>
    <property type="match status" value="1"/>
</dbReference>
<dbReference type="EMBL" id="AP025516">
    <property type="protein sequence ID" value="BDD86280.1"/>
    <property type="molecule type" value="Genomic_DNA"/>
</dbReference>
<gene>
    <name evidence="4" type="ORF">DPPLL_06450</name>
</gene>